<dbReference type="Proteomes" id="UP000628984">
    <property type="component" value="Unassembled WGS sequence"/>
</dbReference>
<keyword evidence="1" id="KW-0732">Signal</keyword>
<dbReference type="RefSeq" id="WP_189633235.1">
    <property type="nucleotide sequence ID" value="NZ_BMYQ01000003.1"/>
</dbReference>
<feature type="signal peptide" evidence="1">
    <location>
        <begin position="1"/>
        <end position="19"/>
    </location>
</feature>
<comment type="caution">
    <text evidence="2">The sequence shown here is derived from an EMBL/GenBank/DDBJ whole genome shotgun (WGS) entry which is preliminary data.</text>
</comment>
<evidence type="ECO:0000256" key="1">
    <source>
        <dbReference type="SAM" id="SignalP"/>
    </source>
</evidence>
<dbReference type="AlphaFoldDB" id="A0A918MHZ6"/>
<accession>A0A918MHZ6</accession>
<name>A0A918MHZ6_9RHOB</name>
<sequence>MRKRMVPFLLVLTALPAFGQDLAALPDAVALLKGKALADRLDGAIIACLYGTTDPAKAEAAYELAEWVRADEFEGTVRYVSKDIVTMFWDAPETGFCMVETGAMGTDALLARATTLLDGAGWVVPRLATVEGCPALDLGNGMTLAPTSAGQDPLCSADENAALRFQAKN</sequence>
<reference evidence="2" key="1">
    <citation type="journal article" date="2014" name="Int. J. Syst. Evol. Microbiol.">
        <title>Complete genome sequence of Corynebacterium casei LMG S-19264T (=DSM 44701T), isolated from a smear-ripened cheese.</title>
        <authorList>
            <consortium name="US DOE Joint Genome Institute (JGI-PGF)"/>
            <person name="Walter F."/>
            <person name="Albersmeier A."/>
            <person name="Kalinowski J."/>
            <person name="Ruckert C."/>
        </authorList>
    </citation>
    <scope>NUCLEOTIDE SEQUENCE</scope>
    <source>
        <strain evidence="2">KCTC 23714</strain>
    </source>
</reference>
<dbReference type="EMBL" id="BMYQ01000003">
    <property type="protein sequence ID" value="GGW27526.1"/>
    <property type="molecule type" value="Genomic_DNA"/>
</dbReference>
<feature type="chain" id="PRO_5037802080" evidence="1">
    <location>
        <begin position="20"/>
        <end position="169"/>
    </location>
</feature>
<evidence type="ECO:0000313" key="2">
    <source>
        <dbReference type="EMBL" id="GGW27526.1"/>
    </source>
</evidence>
<organism evidence="2 3">
    <name type="scientific">Gemmobacter lanyuensis</name>
    <dbReference type="NCBI Taxonomy" id="1054497"/>
    <lineage>
        <taxon>Bacteria</taxon>
        <taxon>Pseudomonadati</taxon>
        <taxon>Pseudomonadota</taxon>
        <taxon>Alphaproteobacteria</taxon>
        <taxon>Rhodobacterales</taxon>
        <taxon>Paracoccaceae</taxon>
        <taxon>Gemmobacter</taxon>
    </lineage>
</organism>
<keyword evidence="3" id="KW-1185">Reference proteome</keyword>
<evidence type="ECO:0000313" key="3">
    <source>
        <dbReference type="Proteomes" id="UP000628984"/>
    </source>
</evidence>
<protein>
    <submittedName>
        <fullName evidence="2">Uncharacterized protein</fullName>
    </submittedName>
</protein>
<proteinExistence type="predicted"/>
<gene>
    <name evidence="2" type="ORF">GCM10011452_15040</name>
</gene>
<reference evidence="2" key="2">
    <citation type="submission" date="2020-09" db="EMBL/GenBank/DDBJ databases">
        <authorList>
            <person name="Sun Q."/>
            <person name="Kim S."/>
        </authorList>
    </citation>
    <scope>NUCLEOTIDE SEQUENCE</scope>
    <source>
        <strain evidence="2">KCTC 23714</strain>
    </source>
</reference>